<dbReference type="GO" id="GO:0052689">
    <property type="term" value="F:carboxylic ester hydrolase activity"/>
    <property type="evidence" value="ECO:0007669"/>
    <property type="project" value="UniProtKB-ARBA"/>
</dbReference>
<dbReference type="InterPro" id="IPR029058">
    <property type="entry name" value="AB_hydrolase_fold"/>
</dbReference>
<dbReference type="PANTHER" id="PTHR22946">
    <property type="entry name" value="DIENELACTONE HYDROLASE DOMAIN-CONTAINING PROTEIN-RELATED"/>
    <property type="match status" value="1"/>
</dbReference>
<name>A0A1F7YMW2_9BACT</name>
<dbReference type="AlphaFoldDB" id="A0A1F7YMW2"/>
<dbReference type="PANTHER" id="PTHR22946:SF9">
    <property type="entry name" value="POLYKETIDE TRANSFERASE AF380"/>
    <property type="match status" value="1"/>
</dbReference>
<comment type="caution">
    <text evidence="3">The sequence shown here is derived from an EMBL/GenBank/DDBJ whole genome shotgun (WGS) entry which is preliminary data.</text>
</comment>
<dbReference type="Pfam" id="PF12146">
    <property type="entry name" value="Hydrolase_4"/>
    <property type="match status" value="1"/>
</dbReference>
<dbReference type="InterPro" id="IPR022742">
    <property type="entry name" value="Hydrolase_4"/>
</dbReference>
<evidence type="ECO:0000313" key="4">
    <source>
        <dbReference type="Proteomes" id="UP000179221"/>
    </source>
</evidence>
<accession>A0A1F7YMW2</accession>
<dbReference type="EMBL" id="MGGL01000001">
    <property type="protein sequence ID" value="OGM27948.1"/>
    <property type="molecule type" value="Genomic_DNA"/>
</dbReference>
<proteinExistence type="predicted"/>
<evidence type="ECO:0000259" key="2">
    <source>
        <dbReference type="Pfam" id="PF12146"/>
    </source>
</evidence>
<evidence type="ECO:0000313" key="3">
    <source>
        <dbReference type="EMBL" id="OGM27948.1"/>
    </source>
</evidence>
<dbReference type="Gene3D" id="3.40.50.1820">
    <property type="entry name" value="alpha/beta hydrolase"/>
    <property type="match status" value="1"/>
</dbReference>
<dbReference type="InterPro" id="IPR050261">
    <property type="entry name" value="FrsA_esterase"/>
</dbReference>
<reference evidence="3 4" key="1">
    <citation type="journal article" date="2016" name="Nat. Commun.">
        <title>Thousands of microbial genomes shed light on interconnected biogeochemical processes in an aquifer system.</title>
        <authorList>
            <person name="Anantharaman K."/>
            <person name="Brown C.T."/>
            <person name="Hug L.A."/>
            <person name="Sharon I."/>
            <person name="Castelle C.J."/>
            <person name="Probst A.J."/>
            <person name="Thomas B.C."/>
            <person name="Singh A."/>
            <person name="Wilkins M.J."/>
            <person name="Karaoz U."/>
            <person name="Brodie E.L."/>
            <person name="Williams K.H."/>
            <person name="Hubbard S.S."/>
            <person name="Banfield J.F."/>
        </authorList>
    </citation>
    <scope>NUCLEOTIDE SEQUENCE [LARGE SCALE GENOMIC DNA]</scope>
</reference>
<dbReference type="Proteomes" id="UP000179221">
    <property type="component" value="Unassembled WGS sequence"/>
</dbReference>
<protein>
    <recommendedName>
        <fullName evidence="2">Serine aminopeptidase S33 domain-containing protein</fullName>
    </recommendedName>
</protein>
<dbReference type="SUPFAM" id="SSF53474">
    <property type="entry name" value="alpha/beta-Hydrolases"/>
    <property type="match status" value="1"/>
</dbReference>
<sequence>MVSVFESVTEVFNTPTPSNFAFREITIPYLRNKKYESSLGQLTKVGENQNYTTYLTSYVSDGLKINGLLTRPKVQDVGDGLPAIVFVHGYIPPEEYRTTQNYSAYVDYFAKSGFVVFKIDLRGHGDSEGEAGGAYYSGDYIIDTLNAYSALQKLDFVNPKKIGLWGHSMAGNIVMRTLASSPDIPAIVIWAGAGYTYSDLQAYMIQDTSYQPPPTNTVRARKRQELREAYGTFDPNHWFWKQVPATNYLSDIKGAIQLNHAVNDNVVSIEYSRNLDALLYKTTIPHELHEYPTGGHNIEGNNFTLAMRNSVEFFKNYLR</sequence>
<gene>
    <name evidence="3" type="ORF">A2628_03450</name>
</gene>
<evidence type="ECO:0000256" key="1">
    <source>
        <dbReference type="ARBA" id="ARBA00022801"/>
    </source>
</evidence>
<feature type="domain" description="Serine aminopeptidase S33" evidence="2">
    <location>
        <begin position="83"/>
        <end position="193"/>
    </location>
</feature>
<keyword evidence="1" id="KW-0378">Hydrolase</keyword>
<organism evidence="3 4">
    <name type="scientific">Candidatus Woesebacteria bacterium RIFCSPHIGHO2_01_FULL_40_22</name>
    <dbReference type="NCBI Taxonomy" id="1802499"/>
    <lineage>
        <taxon>Bacteria</taxon>
        <taxon>Candidatus Woeseibacteriota</taxon>
    </lineage>
</organism>